<evidence type="ECO:0000313" key="2">
    <source>
        <dbReference type="EMBL" id="AAO74090.1"/>
    </source>
</evidence>
<keyword evidence="1" id="KW-1133">Transmembrane helix</keyword>
<reference evidence="2" key="1">
    <citation type="submission" date="2007-04" db="EMBL/GenBank/DDBJ databases">
        <authorList>
            <person name="Noh E.W."/>
            <person name="Lee J.S."/>
            <person name="Choi Y.I."/>
            <person name="Han M.S."/>
            <person name="Yi Y.S."/>
            <person name="Han S.U."/>
        </authorList>
    </citation>
    <scope>NUCLEOTIDE SEQUENCE</scope>
</reference>
<dbReference type="GeneID" id="5048418"/>
<keyword evidence="1" id="KW-0812">Transmembrane</keyword>
<accession>Q85WX9</accession>
<feature type="transmembrane region" description="Helical" evidence="1">
    <location>
        <begin position="9"/>
        <end position="28"/>
    </location>
</feature>
<proteinExistence type="predicted"/>
<dbReference type="EMBL" id="AY228468">
    <property type="protein sequence ID" value="AAO74090.1"/>
    <property type="molecule type" value="Genomic_DNA"/>
</dbReference>
<keyword evidence="1" id="KW-0472">Membrane</keyword>
<evidence type="ECO:0000256" key="1">
    <source>
        <dbReference type="SAM" id="Phobius"/>
    </source>
</evidence>
<sequence>MSTKNKEKVFFPVFTMIFIIFDLEVTNMRKNGLQLNNFKRSNICRSYITK</sequence>
<keyword evidence="2" id="KW-0934">Plastid</keyword>
<organism evidence="2">
    <name type="scientific">Pinus koraiensis</name>
    <name type="common">Korean pine</name>
    <dbReference type="NCBI Taxonomy" id="88728"/>
    <lineage>
        <taxon>Eukaryota</taxon>
        <taxon>Viridiplantae</taxon>
        <taxon>Streptophyta</taxon>
        <taxon>Embryophyta</taxon>
        <taxon>Tracheophyta</taxon>
        <taxon>Spermatophyta</taxon>
        <taxon>Pinopsida</taxon>
        <taxon>Pinidae</taxon>
        <taxon>Conifers I</taxon>
        <taxon>Pinales</taxon>
        <taxon>Pinaceae</taxon>
        <taxon>Pinus</taxon>
        <taxon>Pinus subgen. Strobus</taxon>
    </lineage>
</organism>
<dbReference type="RefSeq" id="NP_817245.1">
    <property type="nucleotide sequence ID" value="NC_004677.2"/>
</dbReference>
<protein>
    <submittedName>
        <fullName evidence="2">ORF50i</fullName>
    </submittedName>
</protein>
<dbReference type="AlphaFoldDB" id="Q85WX9"/>
<keyword evidence="2" id="KW-0150">Chloroplast</keyword>
<name>Q85WX9_PINKO</name>
<geneLocation type="chloroplast" evidence="2"/>